<keyword evidence="1" id="KW-0472">Membrane</keyword>
<keyword evidence="1" id="KW-1133">Transmembrane helix</keyword>
<evidence type="ECO:0000313" key="3">
    <source>
        <dbReference type="Proteomes" id="UP001529423"/>
    </source>
</evidence>
<keyword evidence="1" id="KW-0812">Transmembrane</keyword>
<dbReference type="EMBL" id="JAUDEO010000127">
    <property type="protein sequence ID" value="MDM8334763.1"/>
    <property type="molecule type" value="Genomic_DNA"/>
</dbReference>
<feature type="transmembrane region" description="Helical" evidence="1">
    <location>
        <begin position="102"/>
        <end position="121"/>
    </location>
</feature>
<sequence>NKNCGFIITVIVMLVFWFAMNHFYKRTKTKLNVTLATNVRNLSRIICEVLKNTVLVKYNKEATKEYKRYSPEYLEYILTQQIQRRRNLDNQFDQMSKTIIKYLNIALIGGMIISILVYKLIKELASANLSVCYLDGLIAAILFVGSAIDWWNYNLSDAYHFRCQSILDAVTKYRIESKEDEK</sequence>
<dbReference type="Proteomes" id="UP001529423">
    <property type="component" value="Unassembled WGS sequence"/>
</dbReference>
<feature type="transmembrane region" description="Helical" evidence="1">
    <location>
        <begin position="133"/>
        <end position="152"/>
    </location>
</feature>
<evidence type="ECO:0000256" key="1">
    <source>
        <dbReference type="SAM" id="Phobius"/>
    </source>
</evidence>
<organism evidence="2 3">
    <name type="scientific">Limosilactobacillus panis</name>
    <dbReference type="NCBI Taxonomy" id="47493"/>
    <lineage>
        <taxon>Bacteria</taxon>
        <taxon>Bacillati</taxon>
        <taxon>Bacillota</taxon>
        <taxon>Bacilli</taxon>
        <taxon>Lactobacillales</taxon>
        <taxon>Lactobacillaceae</taxon>
        <taxon>Limosilactobacillus</taxon>
    </lineage>
</organism>
<feature type="transmembrane region" description="Helical" evidence="1">
    <location>
        <begin position="6"/>
        <end position="24"/>
    </location>
</feature>
<protein>
    <submittedName>
        <fullName evidence="2">Uncharacterized protein</fullName>
    </submittedName>
</protein>
<evidence type="ECO:0000313" key="2">
    <source>
        <dbReference type="EMBL" id="MDM8334763.1"/>
    </source>
</evidence>
<feature type="non-terminal residue" evidence="2">
    <location>
        <position position="1"/>
    </location>
</feature>
<gene>
    <name evidence="2" type="ORF">QUW46_09410</name>
</gene>
<reference evidence="3" key="2">
    <citation type="submission" date="2023-06" db="EMBL/GenBank/DDBJ databases">
        <title>Identification and characterization of horizontal gene transfer across gut microbiota members of farm animals based on homology search.</title>
        <authorList>
            <person name="Zeman M."/>
            <person name="Kubasova T."/>
            <person name="Jahodarova E."/>
            <person name="Nykrynova M."/>
            <person name="Rychlik I."/>
        </authorList>
    </citation>
    <scope>NUCLEOTIDE SEQUENCE [LARGE SCALE GENOMIC DNA]</scope>
    <source>
        <strain evidence="3">105_WCHN</strain>
    </source>
</reference>
<name>A0ABT7VPW9_9LACO</name>
<reference evidence="2 3" key="3">
    <citation type="submission" date="2023-06" db="EMBL/GenBank/DDBJ databases">
        <authorList>
            <person name="Zeman M."/>
            <person name="Kubasova T."/>
            <person name="Jahodarova E."/>
            <person name="Nykrynova M."/>
            <person name="Rychlik I."/>
        </authorList>
    </citation>
    <scope>NUCLEOTIDE SEQUENCE [LARGE SCALE GENOMIC DNA]</scope>
    <source>
        <strain evidence="2 3">105_WCHN</strain>
    </source>
</reference>
<accession>A0ABT7VPW9</accession>
<keyword evidence="3" id="KW-1185">Reference proteome</keyword>
<dbReference type="RefSeq" id="WP_289561512.1">
    <property type="nucleotide sequence ID" value="NZ_JAUDEO010000127.1"/>
</dbReference>
<comment type="caution">
    <text evidence="2">The sequence shown here is derived from an EMBL/GenBank/DDBJ whole genome shotgun (WGS) entry which is preliminary data.</text>
</comment>
<reference evidence="2 3" key="1">
    <citation type="submission" date="2023-06" db="EMBL/GenBank/DDBJ databases">
        <title>Identification and characterization of horizontal gene transfer across gut microbiota members of farm animals based on homology search.</title>
        <authorList>
            <person name="Schwarzerova J."/>
            <person name="Nykrynova M."/>
            <person name="Jureckova K."/>
            <person name="Cejkova D."/>
            <person name="Rychlik I."/>
        </authorList>
    </citation>
    <scope>NUCLEOTIDE SEQUENCE [LARGE SCALE GENOMIC DNA]</scope>
    <source>
        <strain evidence="2 3">105_WCHN</strain>
    </source>
</reference>
<proteinExistence type="predicted"/>